<accession>A0A318S4P0</accession>
<dbReference type="GO" id="GO:0008408">
    <property type="term" value="F:3'-5' exonuclease activity"/>
    <property type="evidence" value="ECO:0007669"/>
    <property type="project" value="TreeGrafter"/>
</dbReference>
<dbReference type="InterPro" id="IPR036397">
    <property type="entry name" value="RNaseH_sf"/>
</dbReference>
<evidence type="ECO:0000313" key="3">
    <source>
        <dbReference type="Proteomes" id="UP000248326"/>
    </source>
</evidence>
<proteinExistence type="predicted"/>
<evidence type="ECO:0000313" key="2">
    <source>
        <dbReference type="EMBL" id="PYE53563.1"/>
    </source>
</evidence>
<name>A0A318S4P0_9DEIO</name>
<dbReference type="OrthoDB" id="9813328at2"/>
<organism evidence="2 3">
    <name type="scientific">Deinococcus yavapaiensis KR-236</name>
    <dbReference type="NCBI Taxonomy" id="694435"/>
    <lineage>
        <taxon>Bacteria</taxon>
        <taxon>Thermotogati</taxon>
        <taxon>Deinococcota</taxon>
        <taxon>Deinococci</taxon>
        <taxon>Deinococcales</taxon>
        <taxon>Deinococcaceae</taxon>
        <taxon>Deinococcus</taxon>
    </lineage>
</organism>
<dbReference type="GO" id="GO:0003887">
    <property type="term" value="F:DNA-directed DNA polymerase activity"/>
    <property type="evidence" value="ECO:0007669"/>
    <property type="project" value="InterPro"/>
</dbReference>
<gene>
    <name evidence="2" type="ORF">DES52_10892</name>
</gene>
<dbReference type="GO" id="GO:0005829">
    <property type="term" value="C:cytosol"/>
    <property type="evidence" value="ECO:0007669"/>
    <property type="project" value="TreeGrafter"/>
</dbReference>
<protein>
    <submittedName>
        <fullName evidence="2">DNA polymerase-3 subunit epsilon</fullName>
    </submittedName>
</protein>
<dbReference type="Pfam" id="PF00929">
    <property type="entry name" value="RNase_T"/>
    <property type="match status" value="1"/>
</dbReference>
<dbReference type="InterPro" id="IPR013520">
    <property type="entry name" value="Ribonucl_H"/>
</dbReference>
<dbReference type="InterPro" id="IPR012337">
    <property type="entry name" value="RNaseH-like_sf"/>
</dbReference>
<dbReference type="CDD" id="cd06127">
    <property type="entry name" value="DEDDh"/>
    <property type="match status" value="1"/>
</dbReference>
<dbReference type="FunFam" id="3.30.420.10:FF:000045">
    <property type="entry name" value="3'-5' exonuclease DinG"/>
    <property type="match status" value="1"/>
</dbReference>
<dbReference type="Proteomes" id="UP000248326">
    <property type="component" value="Unassembled WGS sequence"/>
</dbReference>
<dbReference type="PANTHER" id="PTHR30231">
    <property type="entry name" value="DNA POLYMERASE III SUBUNIT EPSILON"/>
    <property type="match status" value="1"/>
</dbReference>
<dbReference type="AlphaFoldDB" id="A0A318S4P0"/>
<dbReference type="PANTHER" id="PTHR30231:SF41">
    <property type="entry name" value="DNA POLYMERASE III SUBUNIT EPSILON"/>
    <property type="match status" value="1"/>
</dbReference>
<evidence type="ECO:0000259" key="1">
    <source>
        <dbReference type="SMART" id="SM00479"/>
    </source>
</evidence>
<dbReference type="GO" id="GO:0045004">
    <property type="term" value="P:DNA replication proofreading"/>
    <property type="evidence" value="ECO:0007669"/>
    <property type="project" value="TreeGrafter"/>
</dbReference>
<keyword evidence="3" id="KW-1185">Reference proteome</keyword>
<sequence>MEYVVFDLETTGFSPENDDIIEIGAVLVDRDDILERPRFHRLVRPTKPIPWRATMIHGIRDSDVRSAPTLEVVLPDFLAFVGDRPVVAHNIGFDMGFVQAAMRRHGLLWLPPQEICTMQLSRRAFPRERSHKLDSVAERLGLHFPEGARHRSVGDALVTAQAFLHMRRHV</sequence>
<dbReference type="InterPro" id="IPR006054">
    <property type="entry name" value="DnaQ"/>
</dbReference>
<dbReference type="NCBIfam" id="TIGR00573">
    <property type="entry name" value="dnaq"/>
    <property type="match status" value="1"/>
</dbReference>
<dbReference type="SUPFAM" id="SSF53098">
    <property type="entry name" value="Ribonuclease H-like"/>
    <property type="match status" value="1"/>
</dbReference>
<dbReference type="GO" id="GO:0003677">
    <property type="term" value="F:DNA binding"/>
    <property type="evidence" value="ECO:0007669"/>
    <property type="project" value="InterPro"/>
</dbReference>
<dbReference type="RefSeq" id="WP_110887039.1">
    <property type="nucleotide sequence ID" value="NZ_QJSX01000008.1"/>
</dbReference>
<dbReference type="SMART" id="SM00479">
    <property type="entry name" value="EXOIII"/>
    <property type="match status" value="1"/>
</dbReference>
<reference evidence="2 3" key="1">
    <citation type="submission" date="2018-06" db="EMBL/GenBank/DDBJ databases">
        <title>Genomic Encyclopedia of Type Strains, Phase IV (KMG-IV): sequencing the most valuable type-strain genomes for metagenomic binning, comparative biology and taxonomic classification.</title>
        <authorList>
            <person name="Goeker M."/>
        </authorList>
    </citation>
    <scope>NUCLEOTIDE SEQUENCE [LARGE SCALE GENOMIC DNA]</scope>
    <source>
        <strain evidence="2 3">DSM 18048</strain>
    </source>
</reference>
<dbReference type="EMBL" id="QJSX01000008">
    <property type="protein sequence ID" value="PYE53563.1"/>
    <property type="molecule type" value="Genomic_DNA"/>
</dbReference>
<dbReference type="Gene3D" id="3.30.420.10">
    <property type="entry name" value="Ribonuclease H-like superfamily/Ribonuclease H"/>
    <property type="match status" value="1"/>
</dbReference>
<feature type="domain" description="Exonuclease" evidence="1">
    <location>
        <begin position="2"/>
        <end position="170"/>
    </location>
</feature>
<comment type="caution">
    <text evidence="2">The sequence shown here is derived from an EMBL/GenBank/DDBJ whole genome shotgun (WGS) entry which is preliminary data.</text>
</comment>